<evidence type="ECO:0000259" key="1">
    <source>
        <dbReference type="PROSITE" id="PS50041"/>
    </source>
</evidence>
<dbReference type="SMART" id="SM00034">
    <property type="entry name" value="CLECT"/>
    <property type="match status" value="1"/>
</dbReference>
<dbReference type="STRING" id="75743.A0A401PS22"/>
<dbReference type="AlphaFoldDB" id="A0A401PS22"/>
<dbReference type="PANTHER" id="PTHR22803">
    <property type="entry name" value="MANNOSE, PHOSPHOLIPASE, LECTIN RECEPTOR RELATED"/>
    <property type="match status" value="1"/>
</dbReference>
<accession>A0A401PS22</accession>
<dbReference type="PROSITE" id="PS50041">
    <property type="entry name" value="C_TYPE_LECTIN_2"/>
    <property type="match status" value="1"/>
</dbReference>
<feature type="non-terminal residue" evidence="2">
    <location>
        <position position="1"/>
    </location>
</feature>
<proteinExistence type="predicted"/>
<protein>
    <recommendedName>
        <fullName evidence="1">C-type lectin domain-containing protein</fullName>
    </recommendedName>
</protein>
<evidence type="ECO:0000313" key="3">
    <source>
        <dbReference type="Proteomes" id="UP000288216"/>
    </source>
</evidence>
<evidence type="ECO:0000313" key="2">
    <source>
        <dbReference type="EMBL" id="GCB75918.1"/>
    </source>
</evidence>
<dbReference type="Pfam" id="PF00059">
    <property type="entry name" value="Lectin_C"/>
    <property type="match status" value="1"/>
</dbReference>
<organism evidence="2 3">
    <name type="scientific">Scyliorhinus torazame</name>
    <name type="common">Cloudy catshark</name>
    <name type="synonym">Catulus torazame</name>
    <dbReference type="NCBI Taxonomy" id="75743"/>
    <lineage>
        <taxon>Eukaryota</taxon>
        <taxon>Metazoa</taxon>
        <taxon>Chordata</taxon>
        <taxon>Craniata</taxon>
        <taxon>Vertebrata</taxon>
        <taxon>Chondrichthyes</taxon>
        <taxon>Elasmobranchii</taxon>
        <taxon>Galeomorphii</taxon>
        <taxon>Galeoidea</taxon>
        <taxon>Carcharhiniformes</taxon>
        <taxon>Scyliorhinidae</taxon>
        <taxon>Scyliorhinus</taxon>
    </lineage>
</organism>
<dbReference type="Proteomes" id="UP000288216">
    <property type="component" value="Unassembled WGS sequence"/>
</dbReference>
<reference evidence="2 3" key="1">
    <citation type="journal article" date="2018" name="Nat. Ecol. Evol.">
        <title>Shark genomes provide insights into elasmobranch evolution and the origin of vertebrates.</title>
        <authorList>
            <person name="Hara Y"/>
            <person name="Yamaguchi K"/>
            <person name="Onimaru K"/>
            <person name="Kadota M"/>
            <person name="Koyanagi M"/>
            <person name="Keeley SD"/>
            <person name="Tatsumi K"/>
            <person name="Tanaka K"/>
            <person name="Motone F"/>
            <person name="Kageyama Y"/>
            <person name="Nozu R"/>
            <person name="Adachi N"/>
            <person name="Nishimura O"/>
            <person name="Nakagawa R"/>
            <person name="Tanegashima C"/>
            <person name="Kiyatake I"/>
            <person name="Matsumoto R"/>
            <person name="Murakumo K"/>
            <person name="Nishida K"/>
            <person name="Terakita A"/>
            <person name="Kuratani S"/>
            <person name="Sato K"/>
            <person name="Hyodo S Kuraku.S."/>
        </authorList>
    </citation>
    <scope>NUCLEOTIDE SEQUENCE [LARGE SCALE GENOMIC DNA]</scope>
</reference>
<dbReference type="InterPro" id="IPR016186">
    <property type="entry name" value="C-type_lectin-like/link_sf"/>
</dbReference>
<keyword evidence="3" id="KW-1185">Reference proteome</keyword>
<dbReference type="OrthoDB" id="418245at2759"/>
<dbReference type="EMBL" id="BFAA01015161">
    <property type="protein sequence ID" value="GCB75918.1"/>
    <property type="molecule type" value="Genomic_DNA"/>
</dbReference>
<sequence>TSPPHTELPNRHLENGGQLGRGFCRDGVPYFGHCYKFIPDTKTWIEAELYCQTLGPASHLASIHWEKQNDFVFELIFEAKRSHVPTWIGFSDLYKEGTFLWTDGSSSGFTKWRTGEPNNLNKTENCVHVWSGKMILRNVTMSCGETIPDK</sequence>
<name>A0A401PS22_SCYTO</name>
<dbReference type="InterPro" id="IPR050111">
    <property type="entry name" value="C-type_lectin/snaclec_domain"/>
</dbReference>
<dbReference type="OMA" id="GCANGWL"/>
<dbReference type="Gene3D" id="3.10.100.10">
    <property type="entry name" value="Mannose-Binding Protein A, subunit A"/>
    <property type="match status" value="1"/>
</dbReference>
<comment type="caution">
    <text evidence="2">The sequence shown here is derived from an EMBL/GenBank/DDBJ whole genome shotgun (WGS) entry which is preliminary data.</text>
</comment>
<dbReference type="InterPro" id="IPR001304">
    <property type="entry name" value="C-type_lectin-like"/>
</dbReference>
<dbReference type="SUPFAM" id="SSF56436">
    <property type="entry name" value="C-type lectin-like"/>
    <property type="match status" value="1"/>
</dbReference>
<feature type="domain" description="C-type lectin" evidence="1">
    <location>
        <begin position="30"/>
        <end position="133"/>
    </location>
</feature>
<dbReference type="InterPro" id="IPR016187">
    <property type="entry name" value="CTDL_fold"/>
</dbReference>
<gene>
    <name evidence="2" type="ORF">scyTo_0019821</name>
</gene>